<reference evidence="2 3" key="1">
    <citation type="submission" date="2015-07" db="EMBL/GenBank/DDBJ databases">
        <title>The genome of Habropoda laboriosa.</title>
        <authorList>
            <person name="Pan H."/>
            <person name="Kapheim K."/>
        </authorList>
    </citation>
    <scope>NUCLEOTIDE SEQUENCE [LARGE SCALE GENOMIC DNA]</scope>
    <source>
        <strain evidence="2">0110345459</strain>
    </source>
</reference>
<dbReference type="EMBL" id="KQ414666">
    <property type="protein sequence ID" value="KOC64960.1"/>
    <property type="molecule type" value="Genomic_DNA"/>
</dbReference>
<gene>
    <name evidence="2" type="ORF">WH47_04549</name>
</gene>
<proteinExistence type="predicted"/>
<keyword evidence="3" id="KW-1185">Reference proteome</keyword>
<sequence>MIALSKNCYGKGNASLLVIGFLKVNTSGTSLERIDPRLTDNEIYWLKEGVRKFRNDKQPIALRTRTLSLEKLTTEVRGLRGTAWNLPQNLETARKIYKKERNRRKVKVAGHKSRKEIKEESVWNGINAQGYSGFRPVLNKYRAWRVAKKLSPTVSIAICQVIDQGLPKGPRTGPEAQATCTGPGGKSAECATADNTPPP</sequence>
<feature type="region of interest" description="Disordered" evidence="1">
    <location>
        <begin position="167"/>
        <end position="199"/>
    </location>
</feature>
<evidence type="ECO:0000313" key="3">
    <source>
        <dbReference type="Proteomes" id="UP000053825"/>
    </source>
</evidence>
<evidence type="ECO:0000256" key="1">
    <source>
        <dbReference type="SAM" id="MobiDB-lite"/>
    </source>
</evidence>
<protein>
    <submittedName>
        <fullName evidence="2">Uncharacterized protein</fullName>
    </submittedName>
</protein>
<dbReference type="Proteomes" id="UP000053825">
    <property type="component" value="Unassembled WGS sequence"/>
</dbReference>
<evidence type="ECO:0000313" key="2">
    <source>
        <dbReference type="EMBL" id="KOC64960.1"/>
    </source>
</evidence>
<name>A0A0L7R255_9HYME</name>
<organism evidence="2 3">
    <name type="scientific">Habropoda laboriosa</name>
    <dbReference type="NCBI Taxonomy" id="597456"/>
    <lineage>
        <taxon>Eukaryota</taxon>
        <taxon>Metazoa</taxon>
        <taxon>Ecdysozoa</taxon>
        <taxon>Arthropoda</taxon>
        <taxon>Hexapoda</taxon>
        <taxon>Insecta</taxon>
        <taxon>Pterygota</taxon>
        <taxon>Neoptera</taxon>
        <taxon>Endopterygota</taxon>
        <taxon>Hymenoptera</taxon>
        <taxon>Apocrita</taxon>
        <taxon>Aculeata</taxon>
        <taxon>Apoidea</taxon>
        <taxon>Anthophila</taxon>
        <taxon>Apidae</taxon>
        <taxon>Habropoda</taxon>
    </lineage>
</organism>
<accession>A0A0L7R255</accession>
<dbReference type="AlphaFoldDB" id="A0A0L7R255"/>